<dbReference type="SUPFAM" id="SSF52540">
    <property type="entry name" value="P-loop containing nucleoside triphosphate hydrolases"/>
    <property type="match status" value="1"/>
</dbReference>
<dbReference type="CDD" id="cd03216">
    <property type="entry name" value="ABC_Carb_Monos_I"/>
    <property type="match status" value="1"/>
</dbReference>
<dbReference type="Proteomes" id="UP000291469">
    <property type="component" value="Chromosome"/>
</dbReference>
<dbReference type="PROSITE" id="PS00211">
    <property type="entry name" value="ABC_TRANSPORTER_1"/>
    <property type="match status" value="1"/>
</dbReference>
<dbReference type="KEGG" id="erz:ER308_14500"/>
<dbReference type="OrthoDB" id="7875923at2"/>
<evidence type="ECO:0000256" key="2">
    <source>
        <dbReference type="ARBA" id="ARBA00022840"/>
    </source>
</evidence>
<dbReference type="InterPro" id="IPR017871">
    <property type="entry name" value="ABC_transporter-like_CS"/>
</dbReference>
<protein>
    <submittedName>
        <fullName evidence="4">Sugar ABC transporter ATP-binding protein</fullName>
    </submittedName>
</protein>
<dbReference type="GO" id="GO:0005524">
    <property type="term" value="F:ATP binding"/>
    <property type="evidence" value="ECO:0007669"/>
    <property type="project" value="UniProtKB-KW"/>
</dbReference>
<dbReference type="PROSITE" id="PS50893">
    <property type="entry name" value="ABC_TRANSPORTER_2"/>
    <property type="match status" value="1"/>
</dbReference>
<dbReference type="Pfam" id="PF00005">
    <property type="entry name" value="ABC_tran"/>
    <property type="match status" value="1"/>
</dbReference>
<dbReference type="InterPro" id="IPR003593">
    <property type="entry name" value="AAA+_ATPase"/>
</dbReference>
<dbReference type="SMART" id="SM00382">
    <property type="entry name" value="AAA"/>
    <property type="match status" value="1"/>
</dbReference>
<proteinExistence type="predicted"/>
<dbReference type="RefSeq" id="WP_131155643.1">
    <property type="nucleotide sequence ID" value="NZ_CP036402.1"/>
</dbReference>
<reference evidence="4 5" key="1">
    <citation type="submission" date="2019-01" db="EMBL/GenBank/DDBJ databases">
        <title>Egibacter rhizosphaerae EGI 80759T.</title>
        <authorList>
            <person name="Chen D.-D."/>
            <person name="Tian Y."/>
            <person name="Jiao J.-Y."/>
            <person name="Zhang X.-T."/>
            <person name="Zhang Y.-G."/>
            <person name="Zhang Y."/>
            <person name="Xiao M."/>
            <person name="Shu W.-S."/>
            <person name="Li W.-J."/>
        </authorList>
    </citation>
    <scope>NUCLEOTIDE SEQUENCE [LARGE SCALE GENOMIC DNA]</scope>
    <source>
        <strain evidence="4 5">EGI 80759</strain>
    </source>
</reference>
<gene>
    <name evidence="4" type="ORF">ER308_14500</name>
</gene>
<dbReference type="Gene3D" id="3.40.50.300">
    <property type="entry name" value="P-loop containing nucleotide triphosphate hydrolases"/>
    <property type="match status" value="1"/>
</dbReference>
<dbReference type="PANTHER" id="PTHR43790:SF8">
    <property type="entry name" value="SUGAR ABC TRANSPORTER ATP-BINDING PROTEIN"/>
    <property type="match status" value="1"/>
</dbReference>
<keyword evidence="2 4" id="KW-0067">ATP-binding</keyword>
<keyword evidence="5" id="KW-1185">Reference proteome</keyword>
<sequence length="253" mass="27513">MAIEMTGISKSYGAVKAIEGVDFTVEPGEIVGLVGDNGAGKSTLIKCLSGVLQPDEGEIVVDGQRRQFRTPNEARAAGIETLYQDLALSDGLNVAMNVFLGREVTTRGGWLKFREMHEHASRIINRFSIREVETTTYVKNISGGQRQVVALARTLGFGSRYVILDEPTSALSPAAADEVIEVVRNLREEGFGVVMITHNVPHAFETTDRIVVMHLGEIAGERVTREATHQEIVSLVMGAQRIADESPPPADRS</sequence>
<name>A0A411YHA6_9ACTN</name>
<dbReference type="GO" id="GO:0016887">
    <property type="term" value="F:ATP hydrolysis activity"/>
    <property type="evidence" value="ECO:0007669"/>
    <property type="project" value="InterPro"/>
</dbReference>
<keyword evidence="1" id="KW-0547">Nucleotide-binding</keyword>
<dbReference type="AlphaFoldDB" id="A0A411YHA6"/>
<evidence type="ECO:0000259" key="3">
    <source>
        <dbReference type="PROSITE" id="PS50893"/>
    </source>
</evidence>
<accession>A0A411YHA6</accession>
<dbReference type="EMBL" id="CP036402">
    <property type="protein sequence ID" value="QBI20648.1"/>
    <property type="molecule type" value="Genomic_DNA"/>
</dbReference>
<dbReference type="InterPro" id="IPR003439">
    <property type="entry name" value="ABC_transporter-like_ATP-bd"/>
</dbReference>
<evidence type="ECO:0000313" key="5">
    <source>
        <dbReference type="Proteomes" id="UP000291469"/>
    </source>
</evidence>
<dbReference type="PANTHER" id="PTHR43790">
    <property type="entry name" value="CARBOHYDRATE TRANSPORT ATP-BINDING PROTEIN MG119-RELATED"/>
    <property type="match status" value="1"/>
</dbReference>
<feature type="domain" description="ABC transporter" evidence="3">
    <location>
        <begin position="3"/>
        <end position="240"/>
    </location>
</feature>
<dbReference type="InterPro" id="IPR027417">
    <property type="entry name" value="P-loop_NTPase"/>
</dbReference>
<dbReference type="InterPro" id="IPR050107">
    <property type="entry name" value="ABC_carbohydrate_import_ATPase"/>
</dbReference>
<evidence type="ECO:0000256" key="1">
    <source>
        <dbReference type="ARBA" id="ARBA00022741"/>
    </source>
</evidence>
<evidence type="ECO:0000313" key="4">
    <source>
        <dbReference type="EMBL" id="QBI20648.1"/>
    </source>
</evidence>
<organism evidence="4 5">
    <name type="scientific">Egibacter rhizosphaerae</name>
    <dbReference type="NCBI Taxonomy" id="1670831"/>
    <lineage>
        <taxon>Bacteria</taxon>
        <taxon>Bacillati</taxon>
        <taxon>Actinomycetota</taxon>
        <taxon>Nitriliruptoria</taxon>
        <taxon>Egibacterales</taxon>
        <taxon>Egibacteraceae</taxon>
        <taxon>Egibacter</taxon>
    </lineage>
</organism>